<dbReference type="InterPro" id="IPR007630">
    <property type="entry name" value="RNA_pol_sigma70_r4"/>
</dbReference>
<evidence type="ECO:0000256" key="1">
    <source>
        <dbReference type="ARBA" id="ARBA00007788"/>
    </source>
</evidence>
<dbReference type="Proteomes" id="UP000279271">
    <property type="component" value="Unassembled WGS sequence"/>
</dbReference>
<accession>A0A3M7L1B6</accession>
<reference evidence="11" key="1">
    <citation type="journal article" date="2018" name="Algal Res.">
        <title>Characterization of plant carbon substrate utilization by Auxenochlorella protothecoides.</title>
        <authorList>
            <person name="Vogler B.W."/>
            <person name="Starkenburg S.R."/>
            <person name="Sudasinghe N."/>
            <person name="Schambach J.Y."/>
            <person name="Rollin J.A."/>
            <person name="Pattathil S."/>
            <person name="Barry A.N."/>
        </authorList>
    </citation>
    <scope>NUCLEOTIDE SEQUENCE [LARGE SCALE GENOMIC DNA]</scope>
    <source>
        <strain evidence="11">UTEX 25</strain>
    </source>
</reference>
<evidence type="ECO:0000256" key="2">
    <source>
        <dbReference type="ARBA" id="ARBA00023015"/>
    </source>
</evidence>
<dbReference type="InterPro" id="IPR013325">
    <property type="entry name" value="RNA_pol_sigma_r2"/>
</dbReference>
<evidence type="ECO:0000259" key="8">
    <source>
        <dbReference type="Pfam" id="PF04542"/>
    </source>
</evidence>
<feature type="compositionally biased region" description="Acidic residues" evidence="6">
    <location>
        <begin position="351"/>
        <end position="360"/>
    </location>
</feature>
<evidence type="ECO:0008006" key="12">
    <source>
        <dbReference type="Google" id="ProtNLM"/>
    </source>
</evidence>
<evidence type="ECO:0000256" key="5">
    <source>
        <dbReference type="ARBA" id="ARBA00023163"/>
    </source>
</evidence>
<feature type="domain" description="RNA polymerase sigma-70 region 2" evidence="8">
    <location>
        <begin position="524"/>
        <end position="589"/>
    </location>
</feature>
<sequence length="761" mass="81823">MMSGSLVPCGSLPRDAVPFRAFPRAGPHPVPRRPILPEHRTFAVAEATHLRTLEPLGYSNALERLEAGWALCPPLLIPGEEEGRDGEERREGEQRPREKEWPRRAEPKKKAAEVAPARDAFLDDFSAILRDLRGLDTELEASNSQLQSEVMGDALTVGVVGRVLAVVEADRIRLRKQVRAELGTIQTRRSAAERSLTPTAPARASTPRPRSQTPRAAPLAATSSRHRIRPTMASPRVARAVRRARQETADAVPAGELVRSQRSMRSVGAARSARLSRRVAAAGGDAAAALFPALLAAGGGGVLLESAQRVASREDDEGEEEEEEEEEDAAEAAAGASSEAGSDSRRPALLDNDEDAEDGDAPPLTADQDANDEEEGAATPAAALRGDPCACIETMRAVLASVSSKRLLTAAQECDLGEMVQARLGLLEVRAQLRAARGEGGGGLDPQATSSGPAAGDDGHATHGAAPARSRPAASASHGDPAASITTARAPPAVSPREWAAAAGLTPAELQMRLHLGLQAREMMVACNARLVAAAAHRYTGRGLSHSDLVSEGMQGLRTGVERFDPRRGFRLSTYVTWWIRQALGRATQAQGRLVSLPVSVVDRFRRLVRAEVVLCDQLGRPPTQDELAAAAGMSAKRLVQVQAAIRKPAVLNEAEGDRDEEGGLQPSAAFVIDSTEDPMLRAMQALKRVELDDVLRRLPRREVSVIKNRFGLEDGRERTLGQCGTSHEVHITRERVRQIEAKAIHRLRSPSRFKRLEGDW</sequence>
<feature type="region of interest" description="Disordered" evidence="6">
    <location>
        <begin position="307"/>
        <end position="381"/>
    </location>
</feature>
<keyword evidence="5" id="KW-0804">Transcription</keyword>
<protein>
    <recommendedName>
        <fullName evidence="12">RNA polymerase sigma-70 domain-containing protein</fullName>
    </recommendedName>
</protein>
<evidence type="ECO:0000256" key="3">
    <source>
        <dbReference type="ARBA" id="ARBA00023082"/>
    </source>
</evidence>
<dbReference type="InterPro" id="IPR050239">
    <property type="entry name" value="Sigma-70_RNA_pol_init_factors"/>
</dbReference>
<evidence type="ECO:0000313" key="10">
    <source>
        <dbReference type="EMBL" id="RMZ55785.1"/>
    </source>
</evidence>
<dbReference type="SUPFAM" id="SSF88659">
    <property type="entry name" value="Sigma3 and sigma4 domains of RNA polymerase sigma factors"/>
    <property type="match status" value="2"/>
</dbReference>
<dbReference type="GO" id="GO:0016987">
    <property type="term" value="F:sigma factor activity"/>
    <property type="evidence" value="ECO:0007669"/>
    <property type="project" value="UniProtKB-KW"/>
</dbReference>
<feature type="compositionally biased region" description="Low complexity" evidence="6">
    <location>
        <begin position="195"/>
        <end position="211"/>
    </location>
</feature>
<dbReference type="InterPro" id="IPR036388">
    <property type="entry name" value="WH-like_DNA-bd_sf"/>
</dbReference>
<feature type="region of interest" description="Disordered" evidence="6">
    <location>
        <begin position="78"/>
        <end position="112"/>
    </location>
</feature>
<organism evidence="10 11">
    <name type="scientific">Auxenochlorella protothecoides</name>
    <name type="common">Green microalga</name>
    <name type="synonym">Chlorella protothecoides</name>
    <dbReference type="NCBI Taxonomy" id="3075"/>
    <lineage>
        <taxon>Eukaryota</taxon>
        <taxon>Viridiplantae</taxon>
        <taxon>Chlorophyta</taxon>
        <taxon>core chlorophytes</taxon>
        <taxon>Trebouxiophyceae</taxon>
        <taxon>Chlorellales</taxon>
        <taxon>Chlorellaceae</taxon>
        <taxon>Auxenochlorella</taxon>
    </lineage>
</organism>
<proteinExistence type="inferred from homology"/>
<dbReference type="Gene3D" id="1.10.601.10">
    <property type="entry name" value="RNA Polymerase Primary Sigma Factor"/>
    <property type="match status" value="1"/>
</dbReference>
<comment type="caution">
    <text evidence="10">The sequence shown here is derived from an EMBL/GenBank/DDBJ whole genome shotgun (WGS) entry which is preliminary data.</text>
</comment>
<dbReference type="InterPro" id="IPR000943">
    <property type="entry name" value="RNA_pol_sigma70"/>
</dbReference>
<dbReference type="EMBL" id="QOKY01000159">
    <property type="protein sequence ID" value="RMZ55785.1"/>
    <property type="molecule type" value="Genomic_DNA"/>
</dbReference>
<keyword evidence="3" id="KW-0731">Sigma factor</keyword>
<evidence type="ECO:0000256" key="6">
    <source>
        <dbReference type="SAM" id="MobiDB-lite"/>
    </source>
</evidence>
<dbReference type="InterPro" id="IPR013324">
    <property type="entry name" value="RNA_pol_sigma_r3/r4-like"/>
</dbReference>
<evidence type="ECO:0000259" key="7">
    <source>
        <dbReference type="Pfam" id="PF04539"/>
    </source>
</evidence>
<feature type="region of interest" description="Disordered" evidence="6">
    <location>
        <begin position="437"/>
        <end position="493"/>
    </location>
</feature>
<gene>
    <name evidence="10" type="ORF">APUTEX25_005826</name>
</gene>
<feature type="domain" description="RNA polymerase sigma-70 region 3" evidence="7">
    <location>
        <begin position="606"/>
        <end position="660"/>
    </location>
</feature>
<dbReference type="InterPro" id="IPR007624">
    <property type="entry name" value="RNA_pol_sigma70_r3"/>
</dbReference>
<dbReference type="Pfam" id="PF04542">
    <property type="entry name" value="Sigma70_r2"/>
    <property type="match status" value="1"/>
</dbReference>
<feature type="region of interest" description="Disordered" evidence="6">
    <location>
        <begin position="188"/>
        <end position="269"/>
    </location>
</feature>
<dbReference type="PRINTS" id="PR00046">
    <property type="entry name" value="SIGMA70FCT"/>
</dbReference>
<comment type="similarity">
    <text evidence="1">Belongs to the sigma-70 factor family.</text>
</comment>
<feature type="domain" description="RNA polymerase sigma-70 region 4" evidence="9">
    <location>
        <begin position="696"/>
        <end position="749"/>
    </location>
</feature>
<dbReference type="NCBIfam" id="TIGR02937">
    <property type="entry name" value="sigma70-ECF"/>
    <property type="match status" value="1"/>
</dbReference>
<dbReference type="InterPro" id="IPR007627">
    <property type="entry name" value="RNA_pol_sigma70_r2"/>
</dbReference>
<feature type="compositionally biased region" description="Low complexity" evidence="6">
    <location>
        <begin position="331"/>
        <end position="341"/>
    </location>
</feature>
<dbReference type="PANTHER" id="PTHR30603:SF47">
    <property type="entry name" value="RNA POLYMERASE SIGMA FACTOR SIGD, CHLOROPLASTIC"/>
    <property type="match status" value="1"/>
</dbReference>
<dbReference type="GO" id="GO:0003677">
    <property type="term" value="F:DNA binding"/>
    <property type="evidence" value="ECO:0007669"/>
    <property type="project" value="UniProtKB-KW"/>
</dbReference>
<keyword evidence="2" id="KW-0805">Transcription regulation</keyword>
<evidence type="ECO:0000256" key="4">
    <source>
        <dbReference type="ARBA" id="ARBA00023125"/>
    </source>
</evidence>
<dbReference type="GO" id="GO:0006352">
    <property type="term" value="P:DNA-templated transcription initiation"/>
    <property type="evidence" value="ECO:0007669"/>
    <property type="project" value="InterPro"/>
</dbReference>
<feature type="compositionally biased region" description="Basic and acidic residues" evidence="6">
    <location>
        <begin position="86"/>
        <end position="112"/>
    </location>
</feature>
<dbReference type="Gene3D" id="1.10.10.10">
    <property type="entry name" value="Winged helix-like DNA-binding domain superfamily/Winged helix DNA-binding domain"/>
    <property type="match status" value="2"/>
</dbReference>
<keyword evidence="4" id="KW-0238">DNA-binding</keyword>
<dbReference type="Pfam" id="PF04539">
    <property type="entry name" value="Sigma70_r3"/>
    <property type="match status" value="1"/>
</dbReference>
<dbReference type="SUPFAM" id="SSF88946">
    <property type="entry name" value="Sigma2 domain of RNA polymerase sigma factors"/>
    <property type="match status" value="1"/>
</dbReference>
<feature type="compositionally biased region" description="Acidic residues" evidence="6">
    <location>
        <begin position="314"/>
        <end position="330"/>
    </location>
</feature>
<feature type="compositionally biased region" description="Low complexity" evidence="6">
    <location>
        <begin position="452"/>
        <end position="477"/>
    </location>
</feature>
<dbReference type="InterPro" id="IPR014284">
    <property type="entry name" value="RNA_pol_sigma-70_dom"/>
</dbReference>
<dbReference type="Pfam" id="PF04545">
    <property type="entry name" value="Sigma70_r4"/>
    <property type="match status" value="1"/>
</dbReference>
<evidence type="ECO:0000313" key="11">
    <source>
        <dbReference type="Proteomes" id="UP000279271"/>
    </source>
</evidence>
<dbReference type="AlphaFoldDB" id="A0A3M7L1B6"/>
<name>A0A3M7L1B6_AUXPR</name>
<dbReference type="PANTHER" id="PTHR30603">
    <property type="entry name" value="RNA POLYMERASE SIGMA FACTOR RPO"/>
    <property type="match status" value="1"/>
</dbReference>
<evidence type="ECO:0000259" key="9">
    <source>
        <dbReference type="Pfam" id="PF04545"/>
    </source>
</evidence>